<sequence length="96" mass="10049">MAEAAGSAGGQRLDLWLWHARVARTRSACAALVAGGKVRVNGLRVEKPARPVRAGDVVTLSVGGARVIKVLGFAERRGSPADARLLYEELSGPEAT</sequence>
<dbReference type="SUPFAM" id="SSF55174">
    <property type="entry name" value="Alpha-L RNA-binding motif"/>
    <property type="match status" value="1"/>
</dbReference>
<gene>
    <name evidence="3" type="ORF">N177_2567</name>
</gene>
<dbReference type="InterPro" id="IPR036986">
    <property type="entry name" value="S4_RNA-bd_sf"/>
</dbReference>
<dbReference type="SMART" id="SM00363">
    <property type="entry name" value="S4"/>
    <property type="match status" value="1"/>
</dbReference>
<reference evidence="3 4" key="1">
    <citation type="journal article" date="2014" name="Genome Announc.">
        <title>Draft Genome Sequence of Lutibaculum baratangense Strain AMV1T, Isolated from a Mud Volcano in Andamans, India.</title>
        <authorList>
            <person name="Singh A."/>
            <person name="Sreenivas A."/>
            <person name="Sathyanarayana Reddy G."/>
            <person name="Pinnaka A.K."/>
            <person name="Shivaji S."/>
        </authorList>
    </citation>
    <scope>NUCLEOTIDE SEQUENCE [LARGE SCALE GENOMIC DNA]</scope>
    <source>
        <strain evidence="3 4">AMV1</strain>
    </source>
</reference>
<dbReference type="STRING" id="631454.N177_2567"/>
<proteinExistence type="predicted"/>
<dbReference type="Pfam" id="PF01479">
    <property type="entry name" value="S4"/>
    <property type="match status" value="1"/>
</dbReference>
<dbReference type="OrthoDB" id="9797176at2"/>
<dbReference type="EMBL" id="AWXZ01000035">
    <property type="protein sequence ID" value="ESR24118.1"/>
    <property type="molecule type" value="Genomic_DNA"/>
</dbReference>
<dbReference type="InterPro" id="IPR002942">
    <property type="entry name" value="S4_RNA-bd"/>
</dbReference>
<dbReference type="RefSeq" id="WP_023432696.1">
    <property type="nucleotide sequence ID" value="NZ_AWXZ01000035.1"/>
</dbReference>
<dbReference type="AlphaFoldDB" id="V4TCU1"/>
<dbReference type="CDD" id="cd00165">
    <property type="entry name" value="S4"/>
    <property type="match status" value="1"/>
</dbReference>
<evidence type="ECO:0000259" key="2">
    <source>
        <dbReference type="SMART" id="SM00363"/>
    </source>
</evidence>
<name>V4TCU1_9HYPH</name>
<organism evidence="3 4">
    <name type="scientific">Lutibaculum baratangense AMV1</name>
    <dbReference type="NCBI Taxonomy" id="631454"/>
    <lineage>
        <taxon>Bacteria</taxon>
        <taxon>Pseudomonadati</taxon>
        <taxon>Pseudomonadota</taxon>
        <taxon>Alphaproteobacteria</taxon>
        <taxon>Hyphomicrobiales</taxon>
        <taxon>Tepidamorphaceae</taxon>
        <taxon>Lutibaculum</taxon>
    </lineage>
</organism>
<dbReference type="GO" id="GO:0003723">
    <property type="term" value="F:RNA binding"/>
    <property type="evidence" value="ECO:0007669"/>
    <property type="project" value="UniProtKB-KW"/>
</dbReference>
<evidence type="ECO:0000313" key="3">
    <source>
        <dbReference type="EMBL" id="ESR24118.1"/>
    </source>
</evidence>
<accession>V4TCU1</accession>
<feature type="domain" description="RNA-binding S4" evidence="2">
    <location>
        <begin position="11"/>
        <end position="73"/>
    </location>
</feature>
<evidence type="ECO:0000313" key="4">
    <source>
        <dbReference type="Proteomes" id="UP000017819"/>
    </source>
</evidence>
<dbReference type="Proteomes" id="UP000017819">
    <property type="component" value="Unassembled WGS sequence"/>
</dbReference>
<keyword evidence="4" id="KW-1185">Reference proteome</keyword>
<comment type="caution">
    <text evidence="3">The sequence shown here is derived from an EMBL/GenBank/DDBJ whole genome shotgun (WGS) entry which is preliminary data.</text>
</comment>
<dbReference type="Gene3D" id="3.10.290.10">
    <property type="entry name" value="RNA-binding S4 domain"/>
    <property type="match status" value="1"/>
</dbReference>
<evidence type="ECO:0000256" key="1">
    <source>
        <dbReference type="PROSITE-ProRule" id="PRU00182"/>
    </source>
</evidence>
<keyword evidence="1" id="KW-0694">RNA-binding</keyword>
<dbReference type="eggNOG" id="COG1188">
    <property type="taxonomic scope" value="Bacteria"/>
</dbReference>
<keyword evidence="3" id="KW-0346">Stress response</keyword>
<dbReference type="PROSITE" id="PS50889">
    <property type="entry name" value="S4"/>
    <property type="match status" value="1"/>
</dbReference>
<protein>
    <submittedName>
        <fullName evidence="3">Ribosome-associated heat shock protein</fullName>
    </submittedName>
</protein>